<gene>
    <name evidence="8" type="ORF">SAMN04488009_3557</name>
</gene>
<dbReference type="InterPro" id="IPR004358">
    <property type="entry name" value="Sig_transdc_His_kin-like_C"/>
</dbReference>
<accession>A0ABY1SLL5</accession>
<dbReference type="RefSeq" id="WP_089262585.1">
    <property type="nucleotide sequence ID" value="NZ_FZNV01000008.1"/>
</dbReference>
<dbReference type="SUPFAM" id="SSF47384">
    <property type="entry name" value="Homodimeric domain of signal transducing histidine kinase"/>
    <property type="match status" value="1"/>
</dbReference>
<comment type="caution">
    <text evidence="8">The sequence shown here is derived from an EMBL/GenBank/DDBJ whole genome shotgun (WGS) entry which is preliminary data.</text>
</comment>
<dbReference type="Gene3D" id="3.30.450.20">
    <property type="entry name" value="PAS domain"/>
    <property type="match status" value="2"/>
</dbReference>
<dbReference type="PROSITE" id="PS50109">
    <property type="entry name" value="HIS_KIN"/>
    <property type="match status" value="1"/>
</dbReference>
<dbReference type="InterPro" id="IPR013655">
    <property type="entry name" value="PAS_fold_3"/>
</dbReference>
<dbReference type="SUPFAM" id="SSF55785">
    <property type="entry name" value="PYP-like sensor domain (PAS domain)"/>
    <property type="match status" value="2"/>
</dbReference>
<keyword evidence="4" id="KW-0808">Transferase</keyword>
<keyword evidence="9" id="KW-1185">Reference proteome</keyword>
<protein>
    <recommendedName>
        <fullName evidence="2">histidine kinase</fullName>
        <ecNumber evidence="2">2.7.13.3</ecNumber>
    </recommendedName>
</protein>
<dbReference type="CDD" id="cd00082">
    <property type="entry name" value="HisKA"/>
    <property type="match status" value="1"/>
</dbReference>
<dbReference type="InterPro" id="IPR013656">
    <property type="entry name" value="PAS_4"/>
</dbReference>
<dbReference type="SMART" id="SM00388">
    <property type="entry name" value="HisKA"/>
    <property type="match status" value="1"/>
</dbReference>
<dbReference type="SMART" id="SM00091">
    <property type="entry name" value="PAS"/>
    <property type="match status" value="3"/>
</dbReference>
<dbReference type="EC" id="2.7.13.3" evidence="2"/>
<dbReference type="InterPro" id="IPR035965">
    <property type="entry name" value="PAS-like_dom_sf"/>
</dbReference>
<feature type="domain" description="Histidine kinase" evidence="6">
    <location>
        <begin position="414"/>
        <end position="641"/>
    </location>
</feature>
<dbReference type="PROSITE" id="PS50112">
    <property type="entry name" value="PAS"/>
    <property type="match status" value="1"/>
</dbReference>
<comment type="catalytic activity">
    <reaction evidence="1">
        <text>ATP + protein L-histidine = ADP + protein N-phospho-L-histidine.</text>
        <dbReference type="EC" id="2.7.13.3"/>
    </reaction>
</comment>
<evidence type="ECO:0000256" key="5">
    <source>
        <dbReference type="ARBA" id="ARBA00022777"/>
    </source>
</evidence>
<evidence type="ECO:0000259" key="6">
    <source>
        <dbReference type="PROSITE" id="PS50109"/>
    </source>
</evidence>
<dbReference type="InterPro" id="IPR003661">
    <property type="entry name" value="HisK_dim/P_dom"/>
</dbReference>
<dbReference type="Pfam" id="PF08447">
    <property type="entry name" value="PAS_3"/>
    <property type="match status" value="1"/>
</dbReference>
<evidence type="ECO:0000256" key="4">
    <source>
        <dbReference type="ARBA" id="ARBA00022679"/>
    </source>
</evidence>
<sequence length="641" mass="73620">MNFLKNIVDDSKDAIVYVMPIDPQESNNTDFKIVYANVAAQTLLVSSKNTLVDHTIAEIEKLSLIEGLQNALQEVFESQEQVNIPLYAALAEQTGYTYATLKGNGEGVVLTFLFNIENDILKTNAGFLESANDKRIINEQELAGIINNSVLDSFNNIICYVKPTYDANGEIEDFKIEYINNRMVEITREEPSLIIGKTLLEYYPQNSTNGVLQLLRECYTTEENVEFLRQYHFNDEDFWFSNRAIKMNDGIMLFSKDVSREKEYEEQLFVQNRLLTEAESVASIGSFRWNLAKTDVKYSDNVYRLFGYEPNEFESNYERLLSFVHVNDVERVKKGFRDAREHKGRTDLVFRIMTKTKEIKYLNTIGECFKKDVNWYMVGVIRDVTRQIEIESNLQARNAELKRTNSDLEAFNRVASHDLQEPLRKIQMFISRLSDEEKGRMNQKSQGYLEKVKSSSDRMRNLINNLLSYSKVEEVVELPKSVNLNDVLDNVLDDLGERINELKAQISADDLPIVNGVQFQLEQLFTNLISNSLKYIKPNTETNIQIKSTIISKNELPQELSLSNDVYVKLQFLDNGIGFEAQYEKKIFEIFQRLHGKNEFTGTGLGLSICKKIVESHNGAIMAKGKPNVGAEFIVYLPVLI</sequence>
<dbReference type="Pfam" id="PF02518">
    <property type="entry name" value="HATPase_c"/>
    <property type="match status" value="1"/>
</dbReference>
<evidence type="ECO:0000313" key="9">
    <source>
        <dbReference type="Proteomes" id="UP000198337"/>
    </source>
</evidence>
<name>A0ABY1SLL5_9FLAO</name>
<evidence type="ECO:0000256" key="3">
    <source>
        <dbReference type="ARBA" id="ARBA00022553"/>
    </source>
</evidence>
<dbReference type="Proteomes" id="UP000198337">
    <property type="component" value="Unassembled WGS sequence"/>
</dbReference>
<evidence type="ECO:0000259" key="7">
    <source>
        <dbReference type="PROSITE" id="PS50112"/>
    </source>
</evidence>
<dbReference type="PANTHER" id="PTHR43304:SF1">
    <property type="entry name" value="PAC DOMAIN-CONTAINING PROTEIN"/>
    <property type="match status" value="1"/>
</dbReference>
<keyword evidence="5" id="KW-0418">Kinase</keyword>
<dbReference type="Pfam" id="PF00512">
    <property type="entry name" value="HisKA"/>
    <property type="match status" value="1"/>
</dbReference>
<dbReference type="Pfam" id="PF08448">
    <property type="entry name" value="PAS_4"/>
    <property type="match status" value="1"/>
</dbReference>
<reference evidence="8 9" key="1">
    <citation type="submission" date="2017-06" db="EMBL/GenBank/DDBJ databases">
        <authorList>
            <person name="Varghese N."/>
            <person name="Submissions S."/>
        </authorList>
    </citation>
    <scope>NUCLEOTIDE SEQUENCE [LARGE SCALE GENOMIC DNA]</scope>
    <source>
        <strain evidence="8 9">DSM 19840</strain>
    </source>
</reference>
<dbReference type="Gene3D" id="1.10.287.130">
    <property type="match status" value="1"/>
</dbReference>
<dbReference type="PANTHER" id="PTHR43304">
    <property type="entry name" value="PHYTOCHROME-LIKE PROTEIN CPH1"/>
    <property type="match status" value="1"/>
</dbReference>
<dbReference type="SUPFAM" id="SSF55874">
    <property type="entry name" value="ATPase domain of HSP90 chaperone/DNA topoisomerase II/histidine kinase"/>
    <property type="match status" value="1"/>
</dbReference>
<dbReference type="InterPro" id="IPR052162">
    <property type="entry name" value="Sensor_kinase/Photoreceptor"/>
</dbReference>
<feature type="domain" description="PAS" evidence="7">
    <location>
        <begin position="298"/>
        <end position="343"/>
    </location>
</feature>
<organism evidence="8 9">
    <name type="scientific">Maribacter sedimenticola</name>
    <dbReference type="NCBI Taxonomy" id="228956"/>
    <lineage>
        <taxon>Bacteria</taxon>
        <taxon>Pseudomonadati</taxon>
        <taxon>Bacteroidota</taxon>
        <taxon>Flavobacteriia</taxon>
        <taxon>Flavobacteriales</taxon>
        <taxon>Flavobacteriaceae</taxon>
        <taxon>Maribacter</taxon>
    </lineage>
</organism>
<keyword evidence="3" id="KW-0597">Phosphoprotein</keyword>
<dbReference type="InterPro" id="IPR000014">
    <property type="entry name" value="PAS"/>
</dbReference>
<dbReference type="InterPro" id="IPR036097">
    <property type="entry name" value="HisK_dim/P_sf"/>
</dbReference>
<dbReference type="SMART" id="SM00387">
    <property type="entry name" value="HATPase_c"/>
    <property type="match status" value="1"/>
</dbReference>
<evidence type="ECO:0000256" key="1">
    <source>
        <dbReference type="ARBA" id="ARBA00000085"/>
    </source>
</evidence>
<dbReference type="Gene3D" id="3.30.565.10">
    <property type="entry name" value="Histidine kinase-like ATPase, C-terminal domain"/>
    <property type="match status" value="1"/>
</dbReference>
<evidence type="ECO:0000313" key="8">
    <source>
        <dbReference type="EMBL" id="SNR74571.1"/>
    </source>
</evidence>
<proteinExistence type="predicted"/>
<dbReference type="InterPro" id="IPR036890">
    <property type="entry name" value="HATPase_C_sf"/>
</dbReference>
<dbReference type="InterPro" id="IPR003594">
    <property type="entry name" value="HATPase_dom"/>
</dbReference>
<dbReference type="EMBL" id="FZNV01000008">
    <property type="protein sequence ID" value="SNR74571.1"/>
    <property type="molecule type" value="Genomic_DNA"/>
</dbReference>
<dbReference type="PRINTS" id="PR00344">
    <property type="entry name" value="BCTRLSENSOR"/>
</dbReference>
<dbReference type="InterPro" id="IPR005467">
    <property type="entry name" value="His_kinase_dom"/>
</dbReference>
<evidence type="ECO:0000256" key="2">
    <source>
        <dbReference type="ARBA" id="ARBA00012438"/>
    </source>
</evidence>